<dbReference type="Proteomes" id="UP001426770">
    <property type="component" value="Unassembled WGS sequence"/>
</dbReference>
<dbReference type="PROSITE" id="PS51257">
    <property type="entry name" value="PROKAR_LIPOPROTEIN"/>
    <property type="match status" value="1"/>
</dbReference>
<sequence>MRPLPRALTPLALLPLVVLAGCQSAPSVDLWRQLPEPTSFREDTIDNLSELVERSDLVIEGEIVDIAIRDRGVWSEPQGPDDLAIFAEDIVLTVHATDSKDSEDIEIRIERLYDEQPGSGPLDERSLKVDSDMYVFALINDEHAVALEADGPGYRCTDEADFCGLTFSDGILYTTPRHTGEAVPVSTLLPDAGAVTSFADIHALAAESGVTALS</sequence>
<feature type="signal peptide" evidence="1">
    <location>
        <begin position="1"/>
        <end position="20"/>
    </location>
</feature>
<keyword evidence="3" id="KW-1185">Reference proteome</keyword>
<evidence type="ECO:0000256" key="1">
    <source>
        <dbReference type="SAM" id="SignalP"/>
    </source>
</evidence>
<gene>
    <name evidence="2" type="ORF">Lsed01_01752</name>
</gene>
<name>A0ABP9WJQ3_9MICO</name>
<reference evidence="2 3" key="1">
    <citation type="submission" date="2024-02" db="EMBL/GenBank/DDBJ databases">
        <title>Lysinimicrobium sediminis NBRC 112286.</title>
        <authorList>
            <person name="Ichikawa N."/>
            <person name="Katano-Makiyama Y."/>
            <person name="Hidaka K."/>
        </authorList>
    </citation>
    <scope>NUCLEOTIDE SEQUENCE [LARGE SCALE GENOMIC DNA]</scope>
    <source>
        <strain evidence="2 3">NBRC 112286</strain>
    </source>
</reference>
<dbReference type="EMBL" id="BAABRR010000008">
    <property type="protein sequence ID" value="GAA5519311.1"/>
    <property type="molecule type" value="Genomic_DNA"/>
</dbReference>
<keyword evidence="1" id="KW-0732">Signal</keyword>
<organism evidence="2 3">
    <name type="scientific">Demequina sediminis</name>
    <dbReference type="NCBI Taxonomy" id="1930058"/>
    <lineage>
        <taxon>Bacteria</taxon>
        <taxon>Bacillati</taxon>
        <taxon>Actinomycetota</taxon>
        <taxon>Actinomycetes</taxon>
        <taxon>Micrococcales</taxon>
        <taxon>Demequinaceae</taxon>
        <taxon>Demequina</taxon>
    </lineage>
</organism>
<evidence type="ECO:0000313" key="2">
    <source>
        <dbReference type="EMBL" id="GAA5519311.1"/>
    </source>
</evidence>
<evidence type="ECO:0000313" key="3">
    <source>
        <dbReference type="Proteomes" id="UP001426770"/>
    </source>
</evidence>
<protein>
    <submittedName>
        <fullName evidence="2">Uncharacterized protein</fullName>
    </submittedName>
</protein>
<comment type="caution">
    <text evidence="2">The sequence shown here is derived from an EMBL/GenBank/DDBJ whole genome shotgun (WGS) entry which is preliminary data.</text>
</comment>
<proteinExistence type="predicted"/>
<accession>A0ABP9WJQ3</accession>
<feature type="chain" id="PRO_5045628794" evidence="1">
    <location>
        <begin position="21"/>
        <end position="214"/>
    </location>
</feature>